<organism evidence="1 2">
    <name type="scientific">Lottia gigantea</name>
    <name type="common">Giant owl limpet</name>
    <dbReference type="NCBI Taxonomy" id="225164"/>
    <lineage>
        <taxon>Eukaryota</taxon>
        <taxon>Metazoa</taxon>
        <taxon>Spiralia</taxon>
        <taxon>Lophotrochozoa</taxon>
        <taxon>Mollusca</taxon>
        <taxon>Gastropoda</taxon>
        <taxon>Patellogastropoda</taxon>
        <taxon>Lottioidea</taxon>
        <taxon>Lottiidae</taxon>
        <taxon>Lottia</taxon>
    </lineage>
</organism>
<evidence type="ECO:0000313" key="2">
    <source>
        <dbReference type="Proteomes" id="UP000030746"/>
    </source>
</evidence>
<feature type="non-terminal residue" evidence="1">
    <location>
        <position position="1"/>
    </location>
</feature>
<proteinExistence type="predicted"/>
<keyword evidence="2" id="KW-1185">Reference proteome</keyword>
<dbReference type="AlphaFoldDB" id="V4CHD7"/>
<sequence>PPYLYLQSWERLATMTPPQSYGWERLANITSPHSYILNSASAVYALYVPQIPGAGSAI</sequence>
<evidence type="ECO:0000313" key="1">
    <source>
        <dbReference type="EMBL" id="ESP01530.1"/>
    </source>
</evidence>
<dbReference type="GeneID" id="20234204"/>
<name>V4CHD7_LOTGI</name>
<gene>
    <name evidence="1" type="ORF">LOTGIDRAFT_139575</name>
</gene>
<reference evidence="1 2" key="1">
    <citation type="journal article" date="2013" name="Nature">
        <title>Insights into bilaterian evolution from three spiralian genomes.</title>
        <authorList>
            <person name="Simakov O."/>
            <person name="Marletaz F."/>
            <person name="Cho S.J."/>
            <person name="Edsinger-Gonzales E."/>
            <person name="Havlak P."/>
            <person name="Hellsten U."/>
            <person name="Kuo D.H."/>
            <person name="Larsson T."/>
            <person name="Lv J."/>
            <person name="Arendt D."/>
            <person name="Savage R."/>
            <person name="Osoegawa K."/>
            <person name="de Jong P."/>
            <person name="Grimwood J."/>
            <person name="Chapman J.A."/>
            <person name="Shapiro H."/>
            <person name="Aerts A."/>
            <person name="Otillar R.P."/>
            <person name="Terry A.Y."/>
            <person name="Boore J.L."/>
            <person name="Grigoriev I.V."/>
            <person name="Lindberg D.R."/>
            <person name="Seaver E.C."/>
            <person name="Weisblat D.A."/>
            <person name="Putnam N.H."/>
            <person name="Rokhsar D.S."/>
        </authorList>
    </citation>
    <scope>NUCLEOTIDE SEQUENCE [LARGE SCALE GENOMIC DNA]</scope>
</reference>
<dbReference type="HOGENOM" id="CLU_2984978_0_0_1"/>
<dbReference type="KEGG" id="lgi:LOTGIDRAFT_139575"/>
<dbReference type="Proteomes" id="UP000030746">
    <property type="component" value="Unassembled WGS sequence"/>
</dbReference>
<dbReference type="EMBL" id="KB200484">
    <property type="protein sequence ID" value="ESP01530.1"/>
    <property type="molecule type" value="Genomic_DNA"/>
</dbReference>
<dbReference type="RefSeq" id="XP_009047774.1">
    <property type="nucleotide sequence ID" value="XM_009049526.1"/>
</dbReference>
<protein>
    <submittedName>
        <fullName evidence="1">Uncharacterized protein</fullName>
    </submittedName>
</protein>
<dbReference type="CTD" id="20234204"/>
<accession>V4CHD7</accession>